<dbReference type="PANTHER" id="PTHR12746">
    <property type="entry name" value="NONSENSE-MEDIATED MRNA DECAY PROTEIN 3"/>
    <property type="match status" value="1"/>
</dbReference>
<reference evidence="2" key="1">
    <citation type="submission" date="2020-05" db="EMBL/GenBank/DDBJ databases">
        <title>WGS assembly of Panicum virgatum.</title>
        <authorList>
            <person name="Lovell J.T."/>
            <person name="Jenkins J."/>
            <person name="Shu S."/>
            <person name="Juenger T.E."/>
            <person name="Schmutz J."/>
        </authorList>
    </citation>
    <scope>NUCLEOTIDE SEQUENCE</scope>
    <source>
        <strain evidence="2">AP13</strain>
    </source>
</reference>
<name>A0A8T0SB14_PANVG</name>
<dbReference type="InterPro" id="IPR039768">
    <property type="entry name" value="Nmd3"/>
</dbReference>
<evidence type="ECO:0000313" key="2">
    <source>
        <dbReference type="EMBL" id="KAG2594288.1"/>
    </source>
</evidence>
<comment type="caution">
    <text evidence="2">The sequence shown here is derived from an EMBL/GenBank/DDBJ whole genome shotgun (WGS) entry which is preliminary data.</text>
</comment>
<dbReference type="GO" id="GO:0043023">
    <property type="term" value="F:ribosomal large subunit binding"/>
    <property type="evidence" value="ECO:0007669"/>
    <property type="project" value="InterPro"/>
</dbReference>
<dbReference type="PANTHER" id="PTHR12746:SF3">
    <property type="entry name" value="60S RIBOSOMAL EXPORT PROTEIN NMD3"/>
    <property type="match status" value="1"/>
</dbReference>
<organism evidence="2 3">
    <name type="scientific">Panicum virgatum</name>
    <name type="common">Blackwell switchgrass</name>
    <dbReference type="NCBI Taxonomy" id="38727"/>
    <lineage>
        <taxon>Eukaryota</taxon>
        <taxon>Viridiplantae</taxon>
        <taxon>Streptophyta</taxon>
        <taxon>Embryophyta</taxon>
        <taxon>Tracheophyta</taxon>
        <taxon>Spermatophyta</taxon>
        <taxon>Magnoliopsida</taxon>
        <taxon>Liliopsida</taxon>
        <taxon>Poales</taxon>
        <taxon>Poaceae</taxon>
        <taxon>PACMAD clade</taxon>
        <taxon>Panicoideae</taxon>
        <taxon>Panicodae</taxon>
        <taxon>Paniceae</taxon>
        <taxon>Panicinae</taxon>
        <taxon>Panicum</taxon>
        <taxon>Panicum sect. Hiantes</taxon>
    </lineage>
</organism>
<gene>
    <name evidence="2" type="ORF">PVAP13_5NG637101</name>
</gene>
<evidence type="ECO:0000259" key="1">
    <source>
        <dbReference type="Pfam" id="PF21192"/>
    </source>
</evidence>
<evidence type="ECO:0000313" key="3">
    <source>
        <dbReference type="Proteomes" id="UP000823388"/>
    </source>
</evidence>
<dbReference type="Pfam" id="PF21192">
    <property type="entry name" value="OB_NMD3"/>
    <property type="match status" value="1"/>
</dbReference>
<proteinExistence type="predicted"/>
<dbReference type="InterPro" id="IPR048898">
    <property type="entry name" value="OB_NMD3"/>
</dbReference>
<feature type="domain" description="60S ribosomal export protein NMD3 OB-fold" evidence="1">
    <location>
        <begin position="25"/>
        <end position="116"/>
    </location>
</feature>
<sequence length="167" mass="18607">MRVVVLGMKEYDRYKFEPLLTSRRLVEYVVLDVEHDPSGGVTVLGSQYMMSWAHVARASDLGKNDTIFTVKTHLGYQLKPGDYALGYDLYSVNSNNDDLERYGQSHEIPDAVLAKKSYKKSAGSSKPQDGSQRDGVDIEEIAMGIGCIDLNPSDEKEVDELLEDLAI</sequence>
<dbReference type="GO" id="GO:0005634">
    <property type="term" value="C:nucleus"/>
    <property type="evidence" value="ECO:0007669"/>
    <property type="project" value="TreeGrafter"/>
</dbReference>
<protein>
    <recommendedName>
        <fullName evidence="1">60S ribosomal export protein NMD3 OB-fold domain-containing protein</fullName>
    </recommendedName>
</protein>
<dbReference type="AlphaFoldDB" id="A0A8T0SB14"/>
<dbReference type="GO" id="GO:0000055">
    <property type="term" value="P:ribosomal large subunit export from nucleus"/>
    <property type="evidence" value="ECO:0007669"/>
    <property type="project" value="TreeGrafter"/>
</dbReference>
<dbReference type="GO" id="GO:0005737">
    <property type="term" value="C:cytoplasm"/>
    <property type="evidence" value="ECO:0007669"/>
    <property type="project" value="TreeGrafter"/>
</dbReference>
<accession>A0A8T0SB14</accession>
<keyword evidence="3" id="KW-1185">Reference proteome</keyword>
<dbReference type="Proteomes" id="UP000823388">
    <property type="component" value="Chromosome 5N"/>
</dbReference>
<dbReference type="EMBL" id="CM029046">
    <property type="protein sequence ID" value="KAG2594288.1"/>
    <property type="molecule type" value="Genomic_DNA"/>
</dbReference>